<accession>A0A8J5WWL8</accession>
<sequence>MATQLQLWGKGKPASTLTLTLCVSPAELQVGRLRALLKSSKAGTRWRATQREGWEDEIVGVSQRASEARQQDARHKRHAAQRCSSKYRYGAAVSNQELSRRRRAK</sequence>
<feature type="region of interest" description="Disordered" evidence="1">
    <location>
        <begin position="65"/>
        <end position="85"/>
    </location>
</feature>
<organism evidence="2 3">
    <name type="scientific">Zizania palustris</name>
    <name type="common">Northern wild rice</name>
    <dbReference type="NCBI Taxonomy" id="103762"/>
    <lineage>
        <taxon>Eukaryota</taxon>
        <taxon>Viridiplantae</taxon>
        <taxon>Streptophyta</taxon>
        <taxon>Embryophyta</taxon>
        <taxon>Tracheophyta</taxon>
        <taxon>Spermatophyta</taxon>
        <taxon>Magnoliopsida</taxon>
        <taxon>Liliopsida</taxon>
        <taxon>Poales</taxon>
        <taxon>Poaceae</taxon>
        <taxon>BOP clade</taxon>
        <taxon>Oryzoideae</taxon>
        <taxon>Oryzeae</taxon>
        <taxon>Zizaniinae</taxon>
        <taxon>Zizania</taxon>
    </lineage>
</organism>
<dbReference type="EMBL" id="JAAALK010000080">
    <property type="protein sequence ID" value="KAG8094668.1"/>
    <property type="molecule type" value="Genomic_DNA"/>
</dbReference>
<comment type="caution">
    <text evidence="2">The sequence shown here is derived from an EMBL/GenBank/DDBJ whole genome shotgun (WGS) entry which is preliminary data.</text>
</comment>
<protein>
    <submittedName>
        <fullName evidence="2">Uncharacterized protein</fullName>
    </submittedName>
</protein>
<name>A0A8J5WWL8_ZIZPA</name>
<evidence type="ECO:0000313" key="3">
    <source>
        <dbReference type="Proteomes" id="UP000729402"/>
    </source>
</evidence>
<reference evidence="2" key="1">
    <citation type="journal article" date="2021" name="bioRxiv">
        <title>Whole Genome Assembly and Annotation of Northern Wild Rice, Zizania palustris L., Supports a Whole Genome Duplication in the Zizania Genus.</title>
        <authorList>
            <person name="Haas M."/>
            <person name="Kono T."/>
            <person name="Macchietto M."/>
            <person name="Millas R."/>
            <person name="McGilp L."/>
            <person name="Shao M."/>
            <person name="Duquette J."/>
            <person name="Hirsch C.N."/>
            <person name="Kimball J."/>
        </authorList>
    </citation>
    <scope>NUCLEOTIDE SEQUENCE</scope>
    <source>
        <tissue evidence="2">Fresh leaf tissue</tissue>
    </source>
</reference>
<proteinExistence type="predicted"/>
<reference evidence="2" key="2">
    <citation type="submission" date="2021-02" db="EMBL/GenBank/DDBJ databases">
        <authorList>
            <person name="Kimball J.A."/>
            <person name="Haas M.W."/>
            <person name="Macchietto M."/>
            <person name="Kono T."/>
            <person name="Duquette J."/>
            <person name="Shao M."/>
        </authorList>
    </citation>
    <scope>NUCLEOTIDE SEQUENCE</scope>
    <source>
        <tissue evidence="2">Fresh leaf tissue</tissue>
    </source>
</reference>
<evidence type="ECO:0000256" key="1">
    <source>
        <dbReference type="SAM" id="MobiDB-lite"/>
    </source>
</evidence>
<evidence type="ECO:0000313" key="2">
    <source>
        <dbReference type="EMBL" id="KAG8094668.1"/>
    </source>
</evidence>
<dbReference type="AlphaFoldDB" id="A0A8J5WWL8"/>
<gene>
    <name evidence="2" type="ORF">GUJ93_ZPchr0012g21236</name>
</gene>
<keyword evidence="3" id="KW-1185">Reference proteome</keyword>
<dbReference type="Proteomes" id="UP000729402">
    <property type="component" value="Unassembled WGS sequence"/>
</dbReference>